<dbReference type="EMBL" id="CP141614">
    <property type="protein sequence ID" value="WRP15444.1"/>
    <property type="molecule type" value="Genomic_DNA"/>
</dbReference>
<protein>
    <recommendedName>
        <fullName evidence="5 14">Pyruvate kinase</fullName>
        <ecNumber evidence="4 14">2.7.1.40</ecNumber>
    </recommendedName>
</protein>
<evidence type="ECO:0000259" key="16">
    <source>
        <dbReference type="Pfam" id="PF00224"/>
    </source>
</evidence>
<dbReference type="PANTHER" id="PTHR11817">
    <property type="entry name" value="PYRUVATE KINASE"/>
    <property type="match status" value="1"/>
</dbReference>
<dbReference type="SUPFAM" id="SSF51621">
    <property type="entry name" value="Phosphoenolpyruvate/pyruvate domain"/>
    <property type="match status" value="1"/>
</dbReference>
<comment type="catalytic activity">
    <reaction evidence="15">
        <text>pyruvate + ATP = phosphoenolpyruvate + ADP + H(+)</text>
        <dbReference type="Rhea" id="RHEA:18157"/>
        <dbReference type="ChEBI" id="CHEBI:15361"/>
        <dbReference type="ChEBI" id="CHEBI:15378"/>
        <dbReference type="ChEBI" id="CHEBI:30616"/>
        <dbReference type="ChEBI" id="CHEBI:58702"/>
        <dbReference type="ChEBI" id="CHEBI:456216"/>
        <dbReference type="EC" id="2.7.1.40"/>
    </reaction>
</comment>
<dbReference type="Proteomes" id="UP001333102">
    <property type="component" value="Chromosome"/>
</dbReference>
<dbReference type="SUPFAM" id="SSF50800">
    <property type="entry name" value="PK beta-barrel domain-like"/>
    <property type="match status" value="1"/>
</dbReference>
<dbReference type="GO" id="GO:0016301">
    <property type="term" value="F:kinase activity"/>
    <property type="evidence" value="ECO:0007669"/>
    <property type="project" value="UniProtKB-KW"/>
</dbReference>
<evidence type="ECO:0000256" key="12">
    <source>
        <dbReference type="ARBA" id="ARBA00023152"/>
    </source>
</evidence>
<dbReference type="SUPFAM" id="SSF52935">
    <property type="entry name" value="PK C-terminal domain-like"/>
    <property type="match status" value="1"/>
</dbReference>
<dbReference type="InterPro" id="IPR001697">
    <property type="entry name" value="Pyr_Knase"/>
</dbReference>
<dbReference type="Pfam" id="PF02887">
    <property type="entry name" value="PK_C"/>
    <property type="match status" value="1"/>
</dbReference>
<feature type="domain" description="Pyruvate kinase barrel" evidence="16">
    <location>
        <begin position="5"/>
        <end position="326"/>
    </location>
</feature>
<accession>A0ABZ1BRL1</accession>
<keyword evidence="7" id="KW-0479">Metal-binding</keyword>
<dbReference type="NCBIfam" id="NF004978">
    <property type="entry name" value="PRK06354.1"/>
    <property type="match status" value="1"/>
</dbReference>
<sequence length="474" mass="49898">MTPFRHTKLVCTIGPASEDETVLGAMLDAGMDVARLNLSHGTLEEHARRLDRVRRLADRRGRIVAAMLDIQGPKIRLGDVGDDVAVRPGDHLTLVGVASAHTGADGTIPVVYPALARSVRPGQAIFLDDGALHLAVEAVEGERVRCRVLNAGVVRSRKGVALPGVDVDLPAISEVDREHLHWAAQVGVDVVAASFVRRGEHVEAVRRELEAAGSRASVVAKIESAQGLRHLDEIVAAADGVMVARGDLGVDIPLEDVPLAQKEIIRRCNEAGKPVIVATQMLESMVQSPVPTRAEVTDVANAIFDGADAVMLSGETAVGRHPVEAVAMLHRIALGAERGYAYGRPVERRPGSVSTVAQAISRATCDTAEGLGAAAILCSTQSGATARMVARFRPRAPIVAATPHAEVARQLALVWGVVPAVVARARNIDEMIDVALTAARSTGLVRSGDRVVVAAGVKTDLPGSTNLLQVHVVP</sequence>
<evidence type="ECO:0000256" key="8">
    <source>
        <dbReference type="ARBA" id="ARBA00022741"/>
    </source>
</evidence>
<keyword evidence="9 15" id="KW-0418">Kinase</keyword>
<evidence type="ECO:0000313" key="19">
    <source>
        <dbReference type="Proteomes" id="UP001333102"/>
    </source>
</evidence>
<dbReference type="NCBIfam" id="TIGR01064">
    <property type="entry name" value="pyruv_kin"/>
    <property type="match status" value="1"/>
</dbReference>
<evidence type="ECO:0000256" key="14">
    <source>
        <dbReference type="NCBIfam" id="TIGR01064"/>
    </source>
</evidence>
<dbReference type="GO" id="GO:0004743">
    <property type="term" value="F:pyruvate kinase activity"/>
    <property type="evidence" value="ECO:0007669"/>
    <property type="project" value="UniProtKB-EC"/>
</dbReference>
<dbReference type="EC" id="2.7.1.40" evidence="4 14"/>
<dbReference type="InterPro" id="IPR015813">
    <property type="entry name" value="Pyrv/PenolPyrv_kinase-like_dom"/>
</dbReference>
<evidence type="ECO:0000256" key="7">
    <source>
        <dbReference type="ARBA" id="ARBA00022723"/>
    </source>
</evidence>
<dbReference type="PROSITE" id="PS00110">
    <property type="entry name" value="PYRUVATE_KINASE"/>
    <property type="match status" value="1"/>
</dbReference>
<evidence type="ECO:0000256" key="10">
    <source>
        <dbReference type="ARBA" id="ARBA00022840"/>
    </source>
</evidence>
<dbReference type="Gene3D" id="3.20.20.60">
    <property type="entry name" value="Phosphoenolpyruvate-binding domains"/>
    <property type="match status" value="1"/>
</dbReference>
<dbReference type="NCBIfam" id="NF004491">
    <property type="entry name" value="PRK05826.1"/>
    <property type="match status" value="1"/>
</dbReference>
<dbReference type="InterPro" id="IPR011037">
    <property type="entry name" value="Pyrv_Knase-like_insert_dom_sf"/>
</dbReference>
<dbReference type="InterPro" id="IPR015795">
    <property type="entry name" value="Pyrv_Knase_C"/>
</dbReference>
<keyword evidence="13 18" id="KW-0670">Pyruvate</keyword>
<dbReference type="InterPro" id="IPR036918">
    <property type="entry name" value="Pyrv_Knase_C_sf"/>
</dbReference>
<evidence type="ECO:0000256" key="1">
    <source>
        <dbReference type="ARBA" id="ARBA00001958"/>
    </source>
</evidence>
<comment type="cofactor">
    <cofactor evidence="1">
        <name>K(+)</name>
        <dbReference type="ChEBI" id="CHEBI:29103"/>
    </cofactor>
</comment>
<gene>
    <name evidence="18" type="primary">pyk</name>
    <name evidence="18" type="ORF">VLY81_04580</name>
</gene>
<dbReference type="Pfam" id="PF00224">
    <property type="entry name" value="PK"/>
    <property type="match status" value="1"/>
</dbReference>
<comment type="pathway">
    <text evidence="2 15">Carbohydrate degradation; glycolysis; pyruvate from D-glyceraldehyde 3-phosphate: step 5/5.</text>
</comment>
<evidence type="ECO:0000256" key="6">
    <source>
        <dbReference type="ARBA" id="ARBA00022679"/>
    </source>
</evidence>
<dbReference type="InterPro" id="IPR040442">
    <property type="entry name" value="Pyrv_kinase-like_dom_sf"/>
</dbReference>
<proteinExistence type="inferred from homology"/>
<keyword evidence="12 15" id="KW-0324">Glycolysis</keyword>
<evidence type="ECO:0000256" key="11">
    <source>
        <dbReference type="ARBA" id="ARBA00022842"/>
    </source>
</evidence>
<evidence type="ECO:0000313" key="18">
    <source>
        <dbReference type="EMBL" id="WRP15444.1"/>
    </source>
</evidence>
<evidence type="ECO:0000256" key="9">
    <source>
        <dbReference type="ARBA" id="ARBA00022777"/>
    </source>
</evidence>
<evidence type="ECO:0000256" key="4">
    <source>
        <dbReference type="ARBA" id="ARBA00012142"/>
    </source>
</evidence>
<keyword evidence="10" id="KW-0067">ATP-binding</keyword>
<evidence type="ECO:0000259" key="17">
    <source>
        <dbReference type="Pfam" id="PF02887"/>
    </source>
</evidence>
<dbReference type="Gene3D" id="2.40.33.10">
    <property type="entry name" value="PK beta-barrel domain-like"/>
    <property type="match status" value="1"/>
</dbReference>
<evidence type="ECO:0000256" key="13">
    <source>
        <dbReference type="ARBA" id="ARBA00023317"/>
    </source>
</evidence>
<evidence type="ECO:0000256" key="15">
    <source>
        <dbReference type="RuleBase" id="RU000504"/>
    </source>
</evidence>
<keyword evidence="19" id="KW-1185">Reference proteome</keyword>
<dbReference type="InterPro" id="IPR015793">
    <property type="entry name" value="Pyrv_Knase_brl"/>
</dbReference>
<dbReference type="Gene3D" id="3.40.1380.20">
    <property type="entry name" value="Pyruvate kinase, C-terminal domain"/>
    <property type="match status" value="1"/>
</dbReference>
<evidence type="ECO:0000256" key="5">
    <source>
        <dbReference type="ARBA" id="ARBA00018587"/>
    </source>
</evidence>
<keyword evidence="8" id="KW-0547">Nucleotide-binding</keyword>
<evidence type="ECO:0000256" key="2">
    <source>
        <dbReference type="ARBA" id="ARBA00004997"/>
    </source>
</evidence>
<reference evidence="19" key="1">
    <citation type="submission" date="2023-12" db="EMBL/GenBank/DDBJ databases">
        <title>Novel isolates from deep terrestrial aquifers shed light on the physiology and ecology of the class Limnochordia.</title>
        <authorList>
            <person name="Karnachuk O.V."/>
            <person name="Lukina A.P."/>
            <person name="Avakyan M.R."/>
            <person name="Kadnikov V."/>
            <person name="Begmatov S."/>
            <person name="Beletsky A.V."/>
            <person name="Mardanov A.V."/>
            <person name="Ravin N.V."/>
        </authorList>
    </citation>
    <scope>NUCLEOTIDE SEQUENCE [LARGE SCALE GENOMIC DNA]</scope>
    <source>
        <strain evidence="19">LN</strain>
    </source>
</reference>
<name>A0ABZ1BRL1_9FIRM</name>
<dbReference type="PRINTS" id="PR01050">
    <property type="entry name" value="PYRUVTKNASE"/>
</dbReference>
<keyword evidence="11 15" id="KW-0460">Magnesium</keyword>
<organism evidence="18 19">
    <name type="scientific">Geochorda subterranea</name>
    <dbReference type="NCBI Taxonomy" id="3109564"/>
    <lineage>
        <taxon>Bacteria</taxon>
        <taxon>Bacillati</taxon>
        <taxon>Bacillota</taxon>
        <taxon>Limnochordia</taxon>
        <taxon>Limnochordales</taxon>
        <taxon>Geochordaceae</taxon>
        <taxon>Geochorda</taxon>
    </lineage>
</organism>
<dbReference type="RefSeq" id="WP_324669847.1">
    <property type="nucleotide sequence ID" value="NZ_CP141614.1"/>
</dbReference>
<keyword evidence="6 15" id="KW-0808">Transferase</keyword>
<dbReference type="InterPro" id="IPR018209">
    <property type="entry name" value="Pyrv_Knase_AS"/>
</dbReference>
<dbReference type="InterPro" id="IPR015806">
    <property type="entry name" value="Pyrv_Knase_insert_dom_sf"/>
</dbReference>
<feature type="domain" description="Pyruvate kinase C-terminal" evidence="17">
    <location>
        <begin position="358"/>
        <end position="471"/>
    </location>
</feature>
<comment type="similarity">
    <text evidence="3 15">Belongs to the pyruvate kinase family.</text>
</comment>
<evidence type="ECO:0000256" key="3">
    <source>
        <dbReference type="ARBA" id="ARBA00008663"/>
    </source>
</evidence>